<dbReference type="SUPFAM" id="SSF56601">
    <property type="entry name" value="beta-lactamase/transpeptidase-like"/>
    <property type="match status" value="1"/>
</dbReference>
<dbReference type="PANTHER" id="PTHR43319:SF3">
    <property type="entry name" value="BETA-LACTAMASE-RELATED DOMAIN-CONTAINING PROTEIN"/>
    <property type="match status" value="1"/>
</dbReference>
<dbReference type="OrthoDB" id="5946976at2759"/>
<dbReference type="EMBL" id="MAVT02000507">
    <property type="protein sequence ID" value="POS75282.1"/>
    <property type="molecule type" value="Genomic_DNA"/>
</dbReference>
<name>A0A2P5HYG0_DIAHE</name>
<organism evidence="2 3">
    <name type="scientific">Diaporthe helianthi</name>
    <dbReference type="NCBI Taxonomy" id="158607"/>
    <lineage>
        <taxon>Eukaryota</taxon>
        <taxon>Fungi</taxon>
        <taxon>Dikarya</taxon>
        <taxon>Ascomycota</taxon>
        <taxon>Pezizomycotina</taxon>
        <taxon>Sordariomycetes</taxon>
        <taxon>Sordariomycetidae</taxon>
        <taxon>Diaporthales</taxon>
        <taxon>Diaporthaceae</taxon>
        <taxon>Diaporthe</taxon>
    </lineage>
</organism>
<dbReference type="InterPro" id="IPR012338">
    <property type="entry name" value="Beta-lactam/transpept-like"/>
</dbReference>
<dbReference type="STRING" id="158607.A0A2P5HYG0"/>
<comment type="caution">
    <text evidence="2">The sequence shown here is derived from an EMBL/GenBank/DDBJ whole genome shotgun (WGS) entry which is preliminary data.</text>
</comment>
<evidence type="ECO:0000259" key="1">
    <source>
        <dbReference type="Pfam" id="PF00144"/>
    </source>
</evidence>
<feature type="domain" description="Beta-lactamase-related" evidence="1">
    <location>
        <begin position="18"/>
        <end position="362"/>
    </location>
</feature>
<sequence>MAQTHGTYDPKFEGVFAKFKGFLESGQEVGASLTVNIDGKDVINLWGGFTSAAKTHPWKEDTIVTVFSTTKTISALAVLLLINDGQLSPNDKVSKYWPEFAANGKQDVEIRHLLSHSSGLAVLEEPTTAEEACDCALMTSRLAGQAPLWEPGTASGYHSATYGFLLGEVVRRRTGLSLTEFVAQRIAGPMDADFQIGAAEKDWHRVAELVPPPAAVMAAMAKLDPESMMAKMVNPIIDPSFTLTPLWRRAENGAANGHTNSQALARIWSKALTIGDEGKRVLSKDTVDLIFEEQTYGPDVCLGAVVRYGVGMGIRGKGDAVIDSWVPEGRICFWGGWGGSMVINDVDRNITIAYAMNKMEHGTVGNTAFRAYVGEIYKALEVPVGTKL</sequence>
<accession>A0A2P5HYG0</accession>
<gene>
    <name evidence="2" type="ORF">DHEL01_v206324</name>
</gene>
<dbReference type="Gene3D" id="3.40.710.10">
    <property type="entry name" value="DD-peptidase/beta-lactamase superfamily"/>
    <property type="match status" value="1"/>
</dbReference>
<dbReference type="InterPro" id="IPR052907">
    <property type="entry name" value="Beta-lactamase/esterase"/>
</dbReference>
<reference evidence="2" key="1">
    <citation type="submission" date="2017-09" db="EMBL/GenBank/DDBJ databases">
        <title>Polyketide synthases of a Diaporthe helianthi virulent isolate.</title>
        <authorList>
            <person name="Baroncelli R."/>
        </authorList>
    </citation>
    <scope>NUCLEOTIDE SEQUENCE [LARGE SCALE GENOMIC DNA]</scope>
    <source>
        <strain evidence="2">7/96</strain>
    </source>
</reference>
<dbReference type="PANTHER" id="PTHR43319">
    <property type="entry name" value="BETA-LACTAMASE-RELATED"/>
    <property type="match status" value="1"/>
</dbReference>
<dbReference type="AlphaFoldDB" id="A0A2P5HYG0"/>
<proteinExistence type="predicted"/>
<dbReference type="InterPro" id="IPR001466">
    <property type="entry name" value="Beta-lactam-related"/>
</dbReference>
<protein>
    <submittedName>
        <fullName evidence="2">Beta-lactamase</fullName>
    </submittedName>
</protein>
<evidence type="ECO:0000313" key="2">
    <source>
        <dbReference type="EMBL" id="POS75282.1"/>
    </source>
</evidence>
<evidence type="ECO:0000313" key="3">
    <source>
        <dbReference type="Proteomes" id="UP000094444"/>
    </source>
</evidence>
<keyword evidence="3" id="KW-1185">Reference proteome</keyword>
<dbReference type="Proteomes" id="UP000094444">
    <property type="component" value="Unassembled WGS sequence"/>
</dbReference>
<dbReference type="InParanoid" id="A0A2P5HYG0"/>
<dbReference type="Pfam" id="PF00144">
    <property type="entry name" value="Beta-lactamase"/>
    <property type="match status" value="1"/>
</dbReference>